<dbReference type="InterPro" id="IPR051068">
    <property type="entry name" value="MFS_Domain-Containing_Protein"/>
</dbReference>
<name>A0ABD3SBV6_9STRA</name>
<comment type="subcellular location">
    <subcellularLocation>
        <location evidence="1">Membrane</location>
        <topology evidence="1">Multi-pass membrane protein</topology>
    </subcellularLocation>
</comment>
<feature type="region of interest" description="Disordered" evidence="5">
    <location>
        <begin position="179"/>
        <end position="204"/>
    </location>
</feature>
<feature type="region of interest" description="Disordered" evidence="5">
    <location>
        <begin position="113"/>
        <end position="133"/>
    </location>
</feature>
<gene>
    <name evidence="7" type="ORF">ACHAXA_003003</name>
</gene>
<dbReference type="Pfam" id="PF07690">
    <property type="entry name" value="MFS_1"/>
    <property type="match status" value="1"/>
</dbReference>
<accession>A0ABD3SBV6</accession>
<dbReference type="InterPro" id="IPR011701">
    <property type="entry name" value="MFS"/>
</dbReference>
<evidence type="ECO:0000313" key="8">
    <source>
        <dbReference type="Proteomes" id="UP001530377"/>
    </source>
</evidence>
<dbReference type="EMBL" id="JALLPB020000077">
    <property type="protein sequence ID" value="KAL3822017.1"/>
    <property type="molecule type" value="Genomic_DNA"/>
</dbReference>
<keyword evidence="4 6" id="KW-0472">Membrane</keyword>
<keyword evidence="3 6" id="KW-1133">Transmembrane helix</keyword>
<feature type="transmembrane region" description="Helical" evidence="6">
    <location>
        <begin position="778"/>
        <end position="800"/>
    </location>
</feature>
<feature type="transmembrane region" description="Helical" evidence="6">
    <location>
        <begin position="502"/>
        <end position="521"/>
    </location>
</feature>
<evidence type="ECO:0008006" key="9">
    <source>
        <dbReference type="Google" id="ProtNLM"/>
    </source>
</evidence>
<proteinExistence type="predicted"/>
<dbReference type="PANTHER" id="PTHR23510">
    <property type="entry name" value="INNER MEMBRANE TRANSPORT PROTEIN YAJR"/>
    <property type="match status" value="1"/>
</dbReference>
<reference evidence="7 8" key="1">
    <citation type="submission" date="2024-10" db="EMBL/GenBank/DDBJ databases">
        <title>Updated reference genomes for cyclostephanoid diatoms.</title>
        <authorList>
            <person name="Roberts W.R."/>
            <person name="Alverson A.J."/>
        </authorList>
    </citation>
    <scope>NUCLEOTIDE SEQUENCE [LARGE SCALE GENOMIC DNA]</scope>
    <source>
        <strain evidence="7 8">AJA228-03</strain>
    </source>
</reference>
<dbReference type="Proteomes" id="UP001530377">
    <property type="component" value="Unassembled WGS sequence"/>
</dbReference>
<feature type="transmembrane region" description="Helical" evidence="6">
    <location>
        <begin position="462"/>
        <end position="482"/>
    </location>
</feature>
<keyword evidence="2 6" id="KW-0812">Transmembrane</keyword>
<evidence type="ECO:0000256" key="3">
    <source>
        <dbReference type="ARBA" id="ARBA00022989"/>
    </source>
</evidence>
<dbReference type="AlphaFoldDB" id="A0ABD3SBV6"/>
<keyword evidence="8" id="KW-1185">Reference proteome</keyword>
<protein>
    <recommendedName>
        <fullName evidence="9">SPX domain-containing protein</fullName>
    </recommendedName>
</protein>
<evidence type="ECO:0000256" key="4">
    <source>
        <dbReference type="ARBA" id="ARBA00023136"/>
    </source>
</evidence>
<comment type="caution">
    <text evidence="7">The sequence shown here is derived from an EMBL/GenBank/DDBJ whole genome shotgun (WGS) entry which is preliminary data.</text>
</comment>
<feature type="transmembrane region" description="Helical" evidence="6">
    <location>
        <begin position="633"/>
        <end position="653"/>
    </location>
</feature>
<feature type="region of interest" description="Disordered" evidence="5">
    <location>
        <begin position="252"/>
        <end position="278"/>
    </location>
</feature>
<dbReference type="Gene3D" id="1.20.1250.20">
    <property type="entry name" value="MFS general substrate transporter like domains"/>
    <property type="match status" value="1"/>
</dbReference>
<evidence type="ECO:0000256" key="1">
    <source>
        <dbReference type="ARBA" id="ARBA00004141"/>
    </source>
</evidence>
<dbReference type="InterPro" id="IPR036259">
    <property type="entry name" value="MFS_trans_sf"/>
</dbReference>
<dbReference type="SUPFAM" id="SSF103473">
    <property type="entry name" value="MFS general substrate transporter"/>
    <property type="match status" value="1"/>
</dbReference>
<feature type="transmembrane region" description="Helical" evidence="6">
    <location>
        <begin position="806"/>
        <end position="824"/>
    </location>
</feature>
<evidence type="ECO:0000313" key="7">
    <source>
        <dbReference type="EMBL" id="KAL3822017.1"/>
    </source>
</evidence>
<evidence type="ECO:0000256" key="2">
    <source>
        <dbReference type="ARBA" id="ARBA00022692"/>
    </source>
</evidence>
<evidence type="ECO:0000256" key="6">
    <source>
        <dbReference type="SAM" id="Phobius"/>
    </source>
</evidence>
<dbReference type="GO" id="GO:0016020">
    <property type="term" value="C:membrane"/>
    <property type="evidence" value="ECO:0007669"/>
    <property type="project" value="UniProtKB-SubCell"/>
</dbReference>
<dbReference type="PANTHER" id="PTHR23510:SF64">
    <property type="entry name" value="INNER MEMBRANE TRANSPORT PROTEIN YAJR"/>
    <property type="match status" value="1"/>
</dbReference>
<sequence>MSRGGYESYYHRSQRREYASHYVDYGTIKSLLNRYYARRRLFLRAMNECGGRRRRRDGRIDVTRYPDLADVVIVEAAAAAASGGGYDLGGDDEDDVGGGGCYHLHREDDYYGDDDDDGIVVDPSSHPPSPRAVPAYVDARVASRRLARAERREFDDLVNAELRRAARFYVDTLLPNVRRHLPSSSSSSSSSSHDDGDGDDVDIGRTSYADAGSSLLEAVAFAITNAITYRQILIRYEAFNWTFEVVDEGRSSSSRMRRSTRYDGGGRSAMDDDDHDDDASYRDVRRMLNLDGIEEMEKLIVVGAMERANERKLSLSSSSYDRALSGRGGVVVDDDDDDDDASLPVEMTATDVEDLTAQVQSFRCLLDRTVSRDAAVRRDAESGMRTVVMRDRMLALCSRIVDYLLIDLQRRGLISMRGRHLKNEIEIIARWRQSKDLTHFSYSLDRGGAIKRGLGEIREENVFPLVLNLVSCFLFMMNSYIIEPSSAHYAEALGSEDAVAGLMLGATPLFALTSCVAYSFWTNYNYRNPLLFAGCLQFIGNFMYANAYAYRSVELCLLGRAMTGLGAPRIINRRYVADATPFKLRTMTSAAFAMAMAVGSAMGPGMAIVLDGLPEFQFDLPFLRTQYFNGMTGPGYFMSLNWFVYTMCIAFFFTEPTRSGLEELKRREEGKTYDEVELAKISSGDSKVPRRIASVSETSLDDGLQRQFSLLSNEDNPDKSKTGGGGGVFDCCSCVTNITRPVVICMSLIYMKRITLESIVGSTSIITKNRYGWTIKNVGSLHLANGIIVIPVSIFSGYLSTLYEDRYMMIWFMSITLLGMAFLMDPTDLMNHDDNYTYNAGQPWAVGPSRYIAGSLIAFSGVEACESYIASLISKVVPSALAQGTFNSGLLATLVGTVRHVHAVMVA</sequence>
<evidence type="ECO:0000256" key="5">
    <source>
        <dbReference type="SAM" id="MobiDB-lite"/>
    </source>
</evidence>
<organism evidence="7 8">
    <name type="scientific">Cyclostephanos tholiformis</name>
    <dbReference type="NCBI Taxonomy" id="382380"/>
    <lineage>
        <taxon>Eukaryota</taxon>
        <taxon>Sar</taxon>
        <taxon>Stramenopiles</taxon>
        <taxon>Ochrophyta</taxon>
        <taxon>Bacillariophyta</taxon>
        <taxon>Coscinodiscophyceae</taxon>
        <taxon>Thalassiosirophycidae</taxon>
        <taxon>Stephanodiscales</taxon>
        <taxon>Stephanodiscaceae</taxon>
        <taxon>Cyclostephanos</taxon>
    </lineage>
</organism>
<feature type="transmembrane region" description="Helical" evidence="6">
    <location>
        <begin position="590"/>
        <end position="613"/>
    </location>
</feature>